<protein>
    <submittedName>
        <fullName evidence="4">Rap-GAP domain-containing protein</fullName>
    </submittedName>
</protein>
<feature type="domain" description="Rap-GAP" evidence="2">
    <location>
        <begin position="1"/>
        <end position="170"/>
    </location>
</feature>
<dbReference type="PROSITE" id="PS50085">
    <property type="entry name" value="RAPGAP"/>
    <property type="match status" value="1"/>
</dbReference>
<evidence type="ECO:0000259" key="2">
    <source>
        <dbReference type="PROSITE" id="PS50085"/>
    </source>
</evidence>
<dbReference type="PANTHER" id="PTHR15711:SF32">
    <property type="entry name" value="RAP GTPASE ACTIVATING PROTEIN 1, ISOFORM H"/>
    <property type="match status" value="1"/>
</dbReference>
<dbReference type="GO" id="GO:0005096">
    <property type="term" value="F:GTPase activator activity"/>
    <property type="evidence" value="ECO:0007669"/>
    <property type="project" value="UniProtKB-KW"/>
</dbReference>
<organism evidence="3 4">
    <name type="scientific">Parascaris equorum</name>
    <name type="common">Equine roundworm</name>
    <dbReference type="NCBI Taxonomy" id="6256"/>
    <lineage>
        <taxon>Eukaryota</taxon>
        <taxon>Metazoa</taxon>
        <taxon>Ecdysozoa</taxon>
        <taxon>Nematoda</taxon>
        <taxon>Chromadorea</taxon>
        <taxon>Rhabditida</taxon>
        <taxon>Spirurina</taxon>
        <taxon>Ascaridomorpha</taxon>
        <taxon>Ascaridoidea</taxon>
        <taxon>Ascarididae</taxon>
        <taxon>Parascaris</taxon>
    </lineage>
</organism>
<dbReference type="AlphaFoldDB" id="A0A914R9F7"/>
<dbReference type="Pfam" id="PF02145">
    <property type="entry name" value="Rap_GAP"/>
    <property type="match status" value="1"/>
</dbReference>
<dbReference type="Gene3D" id="3.40.50.11210">
    <property type="entry name" value="Rap/Ran-GAP"/>
    <property type="match status" value="1"/>
</dbReference>
<dbReference type="GO" id="GO:0005737">
    <property type="term" value="C:cytoplasm"/>
    <property type="evidence" value="ECO:0007669"/>
    <property type="project" value="TreeGrafter"/>
</dbReference>
<dbReference type="InterPro" id="IPR050989">
    <property type="entry name" value="Rap1_Ran_GAP"/>
</dbReference>
<dbReference type="InterPro" id="IPR035974">
    <property type="entry name" value="Rap/Ran-GAP_sf"/>
</dbReference>
<dbReference type="WBParaSite" id="PEQ_0000133501-mRNA-1">
    <property type="protein sequence ID" value="PEQ_0000133501-mRNA-1"/>
    <property type="gene ID" value="PEQ_0000133501"/>
</dbReference>
<proteinExistence type="predicted"/>
<sequence>MCSVLFLRRIKFSAEKMSAGFCFKGYRGGLDTQHDHTGSESVYCQFRQREVMFHVSTMLPFTYILRRSIFAEENTPFSPDMIASNFLHAFIVVQPIGAGTDKVRYRVSVSARDDVPFFGPTLPAPSIFRKGQEFRNFLLTKLINAENAAYKSEKFAKLAVTTQRKSREEYKKRTLYSTAQSAFQIIFAHHLSRKTDYLKRD</sequence>
<keyword evidence="3" id="KW-1185">Reference proteome</keyword>
<reference evidence="4" key="1">
    <citation type="submission" date="2022-11" db="UniProtKB">
        <authorList>
            <consortium name="WormBaseParasite"/>
        </authorList>
    </citation>
    <scope>IDENTIFICATION</scope>
</reference>
<evidence type="ECO:0000256" key="1">
    <source>
        <dbReference type="ARBA" id="ARBA00022468"/>
    </source>
</evidence>
<dbReference type="Proteomes" id="UP000887564">
    <property type="component" value="Unplaced"/>
</dbReference>
<evidence type="ECO:0000313" key="3">
    <source>
        <dbReference type="Proteomes" id="UP000887564"/>
    </source>
</evidence>
<dbReference type="SUPFAM" id="SSF111347">
    <property type="entry name" value="Rap/Ran-GAP"/>
    <property type="match status" value="1"/>
</dbReference>
<evidence type="ECO:0000313" key="4">
    <source>
        <dbReference type="WBParaSite" id="PEQ_0000133501-mRNA-1"/>
    </source>
</evidence>
<dbReference type="GO" id="GO:0051056">
    <property type="term" value="P:regulation of small GTPase mediated signal transduction"/>
    <property type="evidence" value="ECO:0007669"/>
    <property type="project" value="InterPro"/>
</dbReference>
<name>A0A914R9F7_PAREQ</name>
<dbReference type="InterPro" id="IPR000331">
    <property type="entry name" value="Rap/Ran_GAP_dom"/>
</dbReference>
<dbReference type="PANTHER" id="PTHR15711">
    <property type="entry name" value="RAP GTPASE-ACTIVATING PROTEIN"/>
    <property type="match status" value="1"/>
</dbReference>
<keyword evidence="1" id="KW-0343">GTPase activation</keyword>
<accession>A0A914R9F7</accession>